<dbReference type="AlphaFoldDB" id="A0A388THH2"/>
<reference evidence="2 3" key="1">
    <citation type="journal article" date="2019" name="ISME J.">
        <title>Genome analyses of uncultured TG2/ZB3 bacteria in 'Margulisbacteria' specifically attached to ectosymbiotic spirochetes of protists in the termite gut.</title>
        <authorList>
            <person name="Utami Y.D."/>
            <person name="Kuwahara H."/>
            <person name="Igai K."/>
            <person name="Murakami T."/>
            <person name="Sugaya K."/>
            <person name="Morikawa T."/>
            <person name="Nagura Y."/>
            <person name="Yuki M."/>
            <person name="Deevong P."/>
            <person name="Inoue T."/>
            <person name="Kihara K."/>
            <person name="Lo N."/>
            <person name="Yamada A."/>
            <person name="Ohkuma M."/>
            <person name="Hongoh Y."/>
        </authorList>
    </citation>
    <scope>NUCLEOTIDE SEQUENCE [LARGE SCALE GENOMIC DNA]</scope>
    <source>
        <strain evidence="2">NkOx7-02</strain>
    </source>
</reference>
<organism evidence="2 3">
    <name type="scientific">Candidatus Termititenax persephonae</name>
    <dbReference type="NCBI Taxonomy" id="2218525"/>
    <lineage>
        <taxon>Bacteria</taxon>
        <taxon>Bacillati</taxon>
        <taxon>Candidatus Margulisiibacteriota</taxon>
        <taxon>Candidatus Termititenacia</taxon>
        <taxon>Candidatus Termititenacales</taxon>
        <taxon>Candidatus Termititenacaceae</taxon>
        <taxon>Candidatus Termititenax</taxon>
    </lineage>
</organism>
<dbReference type="InterPro" id="IPR043130">
    <property type="entry name" value="CDP-OH_PTrfase_TM_dom"/>
</dbReference>
<dbReference type="EMBL" id="BGZO01000017">
    <property type="protein sequence ID" value="GBR76155.1"/>
    <property type="molecule type" value="Genomic_DNA"/>
</dbReference>
<dbReference type="Gene3D" id="1.20.120.1760">
    <property type="match status" value="1"/>
</dbReference>
<keyword evidence="3" id="KW-1185">Reference proteome</keyword>
<dbReference type="InterPro" id="IPR000462">
    <property type="entry name" value="CDP-OH_P_trans"/>
</dbReference>
<dbReference type="Pfam" id="PF01066">
    <property type="entry name" value="CDP-OH_P_transf"/>
    <property type="match status" value="1"/>
</dbReference>
<dbReference type="GO" id="GO:0016020">
    <property type="term" value="C:membrane"/>
    <property type="evidence" value="ECO:0007669"/>
    <property type="project" value="InterPro"/>
</dbReference>
<comment type="caution">
    <text evidence="2">The sequence shown here is derived from an EMBL/GenBank/DDBJ whole genome shotgun (WGS) entry which is preliminary data.</text>
</comment>
<proteinExistence type="predicted"/>
<evidence type="ECO:0000256" key="1">
    <source>
        <dbReference type="SAM" id="Phobius"/>
    </source>
</evidence>
<keyword evidence="1" id="KW-0812">Transmembrane</keyword>
<accession>A0A388THH2</accession>
<protein>
    <submittedName>
        <fullName evidence="2">CDP-alcohol phosphatidyltransferase</fullName>
    </submittedName>
</protein>
<evidence type="ECO:0000313" key="2">
    <source>
        <dbReference type="EMBL" id="GBR76155.1"/>
    </source>
</evidence>
<sequence length="158" mass="18348">MFRWHDRRGLKSYEKKFAWLVKLFAWLRFSPNILTSGAVFLAMLGGGFVLYDLRYAAVGSFLAAWFLTYFDGIYARQTATATDYGDFWNMLANLLCEIFLFVPLLLSRIFAVSYFLVVVLLLLLILRFLISLVLLAADNLKVKTPEVFFSRTELWLLF</sequence>
<feature type="transmembrane region" description="Helical" evidence="1">
    <location>
        <begin position="87"/>
        <end position="106"/>
    </location>
</feature>
<feature type="transmembrane region" description="Helical" evidence="1">
    <location>
        <begin position="112"/>
        <end position="135"/>
    </location>
</feature>
<keyword evidence="1" id="KW-0472">Membrane</keyword>
<dbReference type="Proteomes" id="UP000275925">
    <property type="component" value="Unassembled WGS sequence"/>
</dbReference>
<dbReference type="GO" id="GO:0016780">
    <property type="term" value="F:phosphotransferase activity, for other substituted phosphate groups"/>
    <property type="evidence" value="ECO:0007669"/>
    <property type="project" value="InterPro"/>
</dbReference>
<feature type="transmembrane region" description="Helical" evidence="1">
    <location>
        <begin position="55"/>
        <end position="75"/>
    </location>
</feature>
<name>A0A388THH2_9BACT</name>
<gene>
    <name evidence="2" type="ORF">NO2_0752</name>
</gene>
<feature type="transmembrane region" description="Helical" evidence="1">
    <location>
        <begin position="20"/>
        <end position="43"/>
    </location>
</feature>
<dbReference type="GO" id="GO:0008654">
    <property type="term" value="P:phospholipid biosynthetic process"/>
    <property type="evidence" value="ECO:0007669"/>
    <property type="project" value="InterPro"/>
</dbReference>
<evidence type="ECO:0000313" key="3">
    <source>
        <dbReference type="Proteomes" id="UP000275925"/>
    </source>
</evidence>
<keyword evidence="1" id="KW-1133">Transmembrane helix</keyword>